<comment type="caution">
    <text evidence="2">The sequence shown here is derived from an EMBL/GenBank/DDBJ whole genome shotgun (WGS) entry which is preliminary data.</text>
</comment>
<dbReference type="AlphaFoldDB" id="A0A7W6H5J3"/>
<name>A0A7W6H5J3_9HYPH</name>
<accession>A0A7W6H5J3</accession>
<dbReference type="EMBL" id="JACIEK010000007">
    <property type="protein sequence ID" value="MBB3998960.1"/>
    <property type="molecule type" value="Genomic_DNA"/>
</dbReference>
<feature type="region of interest" description="Disordered" evidence="1">
    <location>
        <begin position="1"/>
        <end position="96"/>
    </location>
</feature>
<feature type="compositionally biased region" description="Acidic residues" evidence="1">
    <location>
        <begin position="72"/>
        <end position="82"/>
    </location>
</feature>
<dbReference type="RefSeq" id="WP_183200504.1">
    <property type="nucleotide sequence ID" value="NZ_JACIEK010000007.1"/>
</dbReference>
<evidence type="ECO:0000313" key="3">
    <source>
        <dbReference type="Proteomes" id="UP000542776"/>
    </source>
</evidence>
<reference evidence="2 3" key="1">
    <citation type="submission" date="2020-08" db="EMBL/GenBank/DDBJ databases">
        <title>Genomic Encyclopedia of Type Strains, Phase IV (KMG-IV): sequencing the most valuable type-strain genomes for metagenomic binning, comparative biology and taxonomic classification.</title>
        <authorList>
            <person name="Goeker M."/>
        </authorList>
    </citation>
    <scope>NUCLEOTIDE SEQUENCE [LARGE SCALE GENOMIC DNA]</scope>
    <source>
        <strain evidence="2 3">DSM 102238</strain>
    </source>
</reference>
<evidence type="ECO:0000313" key="2">
    <source>
        <dbReference type="EMBL" id="MBB3998960.1"/>
    </source>
</evidence>
<organism evidence="2 3">
    <name type="scientific">Aureimonas pseudogalii</name>
    <dbReference type="NCBI Taxonomy" id="1744844"/>
    <lineage>
        <taxon>Bacteria</taxon>
        <taxon>Pseudomonadati</taxon>
        <taxon>Pseudomonadota</taxon>
        <taxon>Alphaproteobacteria</taxon>
        <taxon>Hyphomicrobiales</taxon>
        <taxon>Aurantimonadaceae</taxon>
        <taxon>Aureimonas</taxon>
    </lineage>
</organism>
<evidence type="ECO:0000256" key="1">
    <source>
        <dbReference type="SAM" id="MobiDB-lite"/>
    </source>
</evidence>
<gene>
    <name evidence="2" type="ORF">GGR04_002815</name>
</gene>
<keyword evidence="3" id="KW-1185">Reference proteome</keyword>
<sequence length="96" mass="9524">MAKTTTIGEDPNQAMPQGQPLAADRIVSEDDAGSAAMADEAAAERGEGSLVAANPSPEAAPAGAHPSAGDAAEADTTPDEDPSAQRQGHVEAGMRS</sequence>
<proteinExistence type="predicted"/>
<dbReference type="Proteomes" id="UP000542776">
    <property type="component" value="Unassembled WGS sequence"/>
</dbReference>
<protein>
    <submittedName>
        <fullName evidence="2">Uncharacterized protein</fullName>
    </submittedName>
</protein>